<evidence type="ECO:0000313" key="6">
    <source>
        <dbReference type="EMBL" id="MCS4122657.1"/>
    </source>
</evidence>
<dbReference type="GO" id="GO:0020037">
    <property type="term" value="F:heme binding"/>
    <property type="evidence" value="ECO:0007669"/>
    <property type="project" value="InterPro"/>
</dbReference>
<dbReference type="EMBL" id="JANUBL010000008">
    <property type="protein sequence ID" value="MCS4122657.1"/>
    <property type="molecule type" value="Genomic_DNA"/>
</dbReference>
<protein>
    <recommendedName>
        <fullName evidence="9">Peroxidase</fullName>
    </recommendedName>
</protein>
<keyword evidence="2" id="KW-0964">Secreted</keyword>
<evidence type="ECO:0000256" key="1">
    <source>
        <dbReference type="ARBA" id="ARBA00004613"/>
    </source>
</evidence>
<dbReference type="InterPro" id="IPR010255">
    <property type="entry name" value="Haem_peroxidase_sf"/>
</dbReference>
<dbReference type="AlphaFoldDB" id="A0A9X2UP24"/>
<dbReference type="Proteomes" id="UP001155110">
    <property type="component" value="Unassembled WGS sequence"/>
</dbReference>
<evidence type="ECO:0000256" key="2">
    <source>
        <dbReference type="ARBA" id="ARBA00022525"/>
    </source>
</evidence>
<dbReference type="GO" id="GO:0004601">
    <property type="term" value="F:peroxidase activity"/>
    <property type="evidence" value="ECO:0007669"/>
    <property type="project" value="InterPro"/>
</dbReference>
<dbReference type="Proteomes" id="UP001155040">
    <property type="component" value="Unassembled WGS sequence"/>
</dbReference>
<accession>A0A9X2UP24</accession>
<dbReference type="PANTHER" id="PTHR11475">
    <property type="entry name" value="OXIDASE/PEROXIDASE"/>
    <property type="match status" value="1"/>
</dbReference>
<evidence type="ECO:0000313" key="5">
    <source>
        <dbReference type="EMBL" id="MCS4038130.1"/>
    </source>
</evidence>
<dbReference type="RefSeq" id="WP_259040387.1">
    <property type="nucleotide sequence ID" value="NZ_JANTZM010000049.1"/>
</dbReference>
<evidence type="ECO:0000256" key="3">
    <source>
        <dbReference type="ARBA" id="ARBA00023180"/>
    </source>
</evidence>
<dbReference type="Proteomes" id="UP001155144">
    <property type="component" value="Unassembled WGS sequence"/>
</dbReference>
<dbReference type="Pfam" id="PF03098">
    <property type="entry name" value="An_peroxidase"/>
    <property type="match status" value="1"/>
</dbReference>
<dbReference type="InterPro" id="IPR019791">
    <property type="entry name" value="Haem_peroxidase_animal"/>
</dbReference>
<sequence>MANHHGMNDLEGIDAFCHYGHEAEDEDRFGRLFGGLPPLNTRSKELEALGAQDGPMDGGEDFDRTDTVSAGQIFFGQFIDHDITLDTTTSLASVADESEVPNVRTPTLDLDNIYGMGPEASPFLYRSGRDRDFAEIKLLTAEDGTAAEQDEDLREHDLQRSPDGTAVIGDPRNDENRVISQLQLAMIRFHNATVDYLYENGLEGEELEGAELFEEARRLVRWHYQYVIVENYLPKICGKAVVDRIKGQGREFYCPRGGEPYIPIEFSVAAYRFGHSMMPERIQVQTSGTAYELFGRTFGIGFRPLGDENAVVDWHELTETDEDRHVQNAEELDTKLATDLLDLRFIREGESSLATRNLLRGQTFLLPSGEEVARRMGRPDSEIDRVADEARDMAEPAADLSGGIPLWFYILTEAEELGREDAPGEFEDGEGLGPVGAQIVAETLYGLIELDDRSYLSTNRNWDPEDDGVGPRTLGQMLTYGQPDTIP</sequence>
<dbReference type="Gene3D" id="1.10.640.10">
    <property type="entry name" value="Haem peroxidase domain superfamily, animal type"/>
    <property type="match status" value="1"/>
</dbReference>
<comment type="caution">
    <text evidence="5">The sequence shown here is derived from an EMBL/GenBank/DDBJ whole genome shotgun (WGS) entry which is preliminary data.</text>
</comment>
<organism evidence="5 8">
    <name type="scientific">Salinibacter ruber</name>
    <dbReference type="NCBI Taxonomy" id="146919"/>
    <lineage>
        <taxon>Bacteria</taxon>
        <taxon>Pseudomonadati</taxon>
        <taxon>Rhodothermota</taxon>
        <taxon>Rhodothermia</taxon>
        <taxon>Rhodothermales</taxon>
        <taxon>Salinibacteraceae</taxon>
        <taxon>Salinibacter</taxon>
    </lineage>
</organism>
<evidence type="ECO:0000313" key="8">
    <source>
        <dbReference type="Proteomes" id="UP001155040"/>
    </source>
</evidence>
<name>A0A9X2UP24_9BACT</name>
<proteinExistence type="predicted"/>
<dbReference type="InterPro" id="IPR037120">
    <property type="entry name" value="Haem_peroxidase_sf_animal"/>
</dbReference>
<dbReference type="EMBL" id="JANTZM010000049">
    <property type="protein sequence ID" value="MCS4159583.1"/>
    <property type="molecule type" value="Genomic_DNA"/>
</dbReference>
<keyword evidence="3" id="KW-0325">Glycoprotein</keyword>
<evidence type="ECO:0000256" key="4">
    <source>
        <dbReference type="SAM" id="MobiDB-lite"/>
    </source>
</evidence>
<dbReference type="EMBL" id="JANUBF010000039">
    <property type="protein sequence ID" value="MCS4038130.1"/>
    <property type="molecule type" value="Genomic_DNA"/>
</dbReference>
<dbReference type="PRINTS" id="PR00457">
    <property type="entry name" value="ANPEROXIDASE"/>
</dbReference>
<dbReference type="PROSITE" id="PS50292">
    <property type="entry name" value="PEROXIDASE_3"/>
    <property type="match status" value="1"/>
</dbReference>
<reference evidence="5" key="1">
    <citation type="submission" date="2022-08" db="EMBL/GenBank/DDBJ databases">
        <title>Genomic Encyclopedia of Type Strains, Phase V (KMG-V): Genome sequencing to study the core and pangenomes of soil and plant-associated prokaryotes.</title>
        <authorList>
            <person name="Whitman W."/>
        </authorList>
    </citation>
    <scope>NUCLEOTIDE SEQUENCE</scope>
    <source>
        <strain evidence="7">SP3002</strain>
        <strain evidence="5">SP3012</strain>
        <strain evidence="6">SP3026</strain>
    </source>
</reference>
<dbReference type="GO" id="GO:0006979">
    <property type="term" value="P:response to oxidative stress"/>
    <property type="evidence" value="ECO:0007669"/>
    <property type="project" value="InterPro"/>
</dbReference>
<evidence type="ECO:0000313" key="7">
    <source>
        <dbReference type="EMBL" id="MCS4159583.1"/>
    </source>
</evidence>
<evidence type="ECO:0008006" key="9">
    <source>
        <dbReference type="Google" id="ProtNLM"/>
    </source>
</evidence>
<dbReference type="SUPFAM" id="SSF48113">
    <property type="entry name" value="Heme-dependent peroxidases"/>
    <property type="match status" value="1"/>
</dbReference>
<gene>
    <name evidence="6" type="ORF">GGP45_003024</name>
    <name evidence="7" type="ORF">GGP99_003576</name>
    <name evidence="5" type="ORF">GGQ01_003220</name>
</gene>
<dbReference type="PANTHER" id="PTHR11475:SF4">
    <property type="entry name" value="CHORION PEROXIDASE"/>
    <property type="match status" value="1"/>
</dbReference>
<dbReference type="GO" id="GO:0005576">
    <property type="term" value="C:extracellular region"/>
    <property type="evidence" value="ECO:0007669"/>
    <property type="project" value="UniProtKB-SubCell"/>
</dbReference>
<feature type="region of interest" description="Disordered" evidence="4">
    <location>
        <begin position="459"/>
        <end position="487"/>
    </location>
</feature>
<comment type="subcellular location">
    <subcellularLocation>
        <location evidence="1">Secreted</location>
    </subcellularLocation>
</comment>
<dbReference type="CDD" id="cd09819">
    <property type="entry name" value="An_peroxidase_bacterial_1"/>
    <property type="match status" value="1"/>
</dbReference>